<name>A0A9D1KCG3_9FIRM</name>
<feature type="transmembrane region" description="Helical" evidence="2">
    <location>
        <begin position="7"/>
        <end position="25"/>
    </location>
</feature>
<feature type="compositionally biased region" description="Basic and acidic residues" evidence="1">
    <location>
        <begin position="69"/>
        <end position="82"/>
    </location>
</feature>
<keyword evidence="2" id="KW-0472">Membrane</keyword>
<evidence type="ECO:0000313" key="4">
    <source>
        <dbReference type="Proteomes" id="UP000886833"/>
    </source>
</evidence>
<proteinExistence type="predicted"/>
<gene>
    <name evidence="3" type="ORF">IAB59_06760</name>
</gene>
<accession>A0A9D1KCG3</accession>
<dbReference type="AlphaFoldDB" id="A0A9D1KCG3"/>
<organism evidence="3 4">
    <name type="scientific">Candidatus Onthousia faecipullorum</name>
    <dbReference type="NCBI Taxonomy" id="2840887"/>
    <lineage>
        <taxon>Bacteria</taxon>
        <taxon>Bacillati</taxon>
        <taxon>Bacillota</taxon>
        <taxon>Bacilli</taxon>
        <taxon>Candidatus Onthousia</taxon>
    </lineage>
</organism>
<feature type="region of interest" description="Disordered" evidence="1">
    <location>
        <begin position="38"/>
        <end position="95"/>
    </location>
</feature>
<reference evidence="3" key="2">
    <citation type="journal article" date="2021" name="PeerJ">
        <title>Extensive microbial diversity within the chicken gut microbiome revealed by metagenomics and culture.</title>
        <authorList>
            <person name="Gilroy R."/>
            <person name="Ravi A."/>
            <person name="Getino M."/>
            <person name="Pursley I."/>
            <person name="Horton D.L."/>
            <person name="Alikhan N.F."/>
            <person name="Baker D."/>
            <person name="Gharbi K."/>
            <person name="Hall N."/>
            <person name="Watson M."/>
            <person name="Adriaenssens E.M."/>
            <person name="Foster-Nyarko E."/>
            <person name="Jarju S."/>
            <person name="Secka A."/>
            <person name="Antonio M."/>
            <person name="Oren A."/>
            <person name="Chaudhuri R.R."/>
            <person name="La Ragione R."/>
            <person name="Hildebrand F."/>
            <person name="Pallen M.J."/>
        </authorList>
    </citation>
    <scope>NUCLEOTIDE SEQUENCE</scope>
    <source>
        <strain evidence="3">CHK195-26880</strain>
    </source>
</reference>
<dbReference type="Gene3D" id="1.10.287.4300">
    <property type="entry name" value="Stage III sporulation protein AH-like"/>
    <property type="match status" value="1"/>
</dbReference>
<dbReference type="InterPro" id="IPR038503">
    <property type="entry name" value="SpoIIIAH_sf"/>
</dbReference>
<keyword evidence="2" id="KW-0812">Transmembrane</keyword>
<evidence type="ECO:0000256" key="2">
    <source>
        <dbReference type="SAM" id="Phobius"/>
    </source>
</evidence>
<keyword evidence="2" id="KW-1133">Transmembrane helix</keyword>
<feature type="compositionally biased region" description="Basic and acidic residues" evidence="1">
    <location>
        <begin position="39"/>
        <end position="51"/>
    </location>
</feature>
<evidence type="ECO:0000313" key="3">
    <source>
        <dbReference type="EMBL" id="HIT38156.1"/>
    </source>
</evidence>
<dbReference type="EMBL" id="DVKQ01000088">
    <property type="protein sequence ID" value="HIT38156.1"/>
    <property type="molecule type" value="Genomic_DNA"/>
</dbReference>
<sequence length="174" mass="19959">MINKQNLWFLTLFSLILVLSVYYITMPNDLLIASNSTNTKEEVTDDNKTDSDEQDTISEADSLTALRVSLDEERDKEKEELKTTMTNEDATTDEKNNAYEQLKYLSVIEGEEEKLEKLIKKEYKIDSFVKVDSNTITVVAAKKKHDVTLANNIMRTIQGEYDTKKTITVKFEGN</sequence>
<comment type="caution">
    <text evidence="3">The sequence shown here is derived from an EMBL/GenBank/DDBJ whole genome shotgun (WGS) entry which is preliminary data.</text>
</comment>
<dbReference type="Pfam" id="PF12685">
    <property type="entry name" value="SpoIIIAH"/>
    <property type="match status" value="1"/>
</dbReference>
<protein>
    <submittedName>
        <fullName evidence="3">SpoIIIAH-like family protein</fullName>
    </submittedName>
</protein>
<reference evidence="3" key="1">
    <citation type="submission" date="2020-10" db="EMBL/GenBank/DDBJ databases">
        <authorList>
            <person name="Gilroy R."/>
        </authorList>
    </citation>
    <scope>NUCLEOTIDE SEQUENCE</scope>
    <source>
        <strain evidence="3">CHK195-26880</strain>
    </source>
</reference>
<dbReference type="InterPro" id="IPR024232">
    <property type="entry name" value="SpoIIIAH"/>
</dbReference>
<evidence type="ECO:0000256" key="1">
    <source>
        <dbReference type="SAM" id="MobiDB-lite"/>
    </source>
</evidence>
<dbReference type="Proteomes" id="UP000886833">
    <property type="component" value="Unassembled WGS sequence"/>
</dbReference>